<keyword evidence="4" id="KW-1185">Reference proteome</keyword>
<evidence type="ECO:0000256" key="1">
    <source>
        <dbReference type="SAM" id="Coils"/>
    </source>
</evidence>
<evidence type="ECO:0000256" key="2">
    <source>
        <dbReference type="SAM" id="MobiDB-lite"/>
    </source>
</evidence>
<dbReference type="AlphaFoldDB" id="A0A8H2VI07"/>
<feature type="region of interest" description="Disordered" evidence="2">
    <location>
        <begin position="1"/>
        <end position="50"/>
    </location>
</feature>
<reference evidence="3 4" key="1">
    <citation type="submission" date="2020-05" db="EMBL/GenBank/DDBJ databases">
        <authorList>
            <person name="Casaregola S."/>
            <person name="Devillers H."/>
            <person name="Grondin C."/>
        </authorList>
    </citation>
    <scope>NUCLEOTIDE SEQUENCE [LARGE SCALE GENOMIC DNA]</scope>
    <source>
        <strain evidence="3 4">CLIB 1767</strain>
    </source>
</reference>
<protein>
    <submittedName>
        <fullName evidence="3">Similar to Saccharomyces cerevisiae YGR179C OKP1 Outer kinetochore protein, required for accurate mitotic chromosome segregation</fullName>
    </submittedName>
</protein>
<organism evidence="3 4">
    <name type="scientific">Maudiozyma barnettii</name>
    <dbReference type="NCBI Taxonomy" id="61262"/>
    <lineage>
        <taxon>Eukaryota</taxon>
        <taxon>Fungi</taxon>
        <taxon>Dikarya</taxon>
        <taxon>Ascomycota</taxon>
        <taxon>Saccharomycotina</taxon>
        <taxon>Saccharomycetes</taxon>
        <taxon>Saccharomycetales</taxon>
        <taxon>Saccharomycetaceae</taxon>
        <taxon>Maudiozyma</taxon>
    </lineage>
</organism>
<dbReference type="OrthoDB" id="4068255at2759"/>
<gene>
    <name evidence="3" type="ORF">KABA2_07S03850</name>
</gene>
<evidence type="ECO:0000313" key="4">
    <source>
        <dbReference type="Proteomes" id="UP000644660"/>
    </source>
</evidence>
<feature type="coiled-coil region" evidence="1">
    <location>
        <begin position="252"/>
        <end position="289"/>
    </location>
</feature>
<sequence length="405" mass="46655">MNIVESLSNDSLDRENWANPKPTTTTEGRNRDTRNLFFNDSSSSISGIRSRKSSIASTIKGQNIIPTTTSANRQLKRFYEDESSGIFVAPKLKSNSRTVQRSNPSRIRDKSIRLKQNISKPKRGQHLKSNDKKIGPWEFNKFIKKEFNKEPLTEEIQWKTINRPLADSIMQLVEENTNSALDDVFHQYDSELQHITNSKHGETDKIYNIKQQLLNEILDKMHKKLRDSQFPSKFRNIDLDVETIVSKRAHIQQRYEEEMKNIENIEIVLQQEKEKLSESKRVLQGIKQNKEKNLNGKLLKDDLHPILIPAIQNAYGMIGSTTGCNSMSNDKSASWKMDVADMNLEVPVKRKVARADSADVLEATEDMPALDELTRVRNEFCSGINTFLDNGNLRETLKFFKHFDK</sequence>
<name>A0A8H2VI07_9SACH</name>
<proteinExistence type="predicted"/>
<dbReference type="EMBL" id="CAEFZW010000007">
    <property type="protein sequence ID" value="CAB4255760.1"/>
    <property type="molecule type" value="Genomic_DNA"/>
</dbReference>
<keyword evidence="1" id="KW-0175">Coiled coil</keyword>
<feature type="compositionally biased region" description="Low complexity" evidence="2">
    <location>
        <begin position="41"/>
        <end position="50"/>
    </location>
</feature>
<dbReference type="Proteomes" id="UP000644660">
    <property type="component" value="Unassembled WGS sequence"/>
</dbReference>
<dbReference type="RefSeq" id="XP_041407604.1">
    <property type="nucleotide sequence ID" value="XM_041551670.1"/>
</dbReference>
<comment type="caution">
    <text evidence="3">The sequence shown here is derived from an EMBL/GenBank/DDBJ whole genome shotgun (WGS) entry which is preliminary data.</text>
</comment>
<dbReference type="GeneID" id="64858819"/>
<accession>A0A8H2VI07</accession>
<feature type="compositionally biased region" description="Polar residues" evidence="2">
    <location>
        <begin position="1"/>
        <end position="10"/>
    </location>
</feature>
<evidence type="ECO:0000313" key="3">
    <source>
        <dbReference type="EMBL" id="CAB4255760.1"/>
    </source>
</evidence>